<dbReference type="EMBL" id="BSQG01000001">
    <property type="protein sequence ID" value="GLU46346.1"/>
    <property type="molecule type" value="Genomic_DNA"/>
</dbReference>
<dbReference type="Pfam" id="PF20444">
    <property type="entry name" value="DUF6703"/>
    <property type="match status" value="1"/>
</dbReference>
<comment type="caution">
    <text evidence="3">The sequence shown here is derived from an EMBL/GenBank/DDBJ whole genome shotgun (WGS) entry which is preliminary data.</text>
</comment>
<keyword evidence="2" id="KW-1133">Transmembrane helix</keyword>
<evidence type="ECO:0000256" key="1">
    <source>
        <dbReference type="SAM" id="MobiDB-lite"/>
    </source>
</evidence>
<evidence type="ECO:0000313" key="3">
    <source>
        <dbReference type="EMBL" id="GLU46346.1"/>
    </source>
</evidence>
<accession>A0A9W6P388</accession>
<dbReference type="Proteomes" id="UP001165092">
    <property type="component" value="Unassembled WGS sequence"/>
</dbReference>
<feature type="transmembrane region" description="Helical" evidence="2">
    <location>
        <begin position="102"/>
        <end position="121"/>
    </location>
</feature>
<reference evidence="3" key="1">
    <citation type="submission" date="2023-02" db="EMBL/GenBank/DDBJ databases">
        <title>Nocardiopsis ansamitocini NBRC 112285.</title>
        <authorList>
            <person name="Ichikawa N."/>
            <person name="Sato H."/>
            <person name="Tonouchi N."/>
        </authorList>
    </citation>
    <scope>NUCLEOTIDE SEQUENCE</scope>
    <source>
        <strain evidence="3">NBRC 112285</strain>
    </source>
</reference>
<feature type="region of interest" description="Disordered" evidence="1">
    <location>
        <begin position="1"/>
        <end position="28"/>
    </location>
</feature>
<keyword evidence="4" id="KW-1185">Reference proteome</keyword>
<dbReference type="RefSeq" id="WP_285757207.1">
    <property type="nucleotide sequence ID" value="NZ_BSQG01000001.1"/>
</dbReference>
<keyword evidence="2" id="KW-0472">Membrane</keyword>
<name>A0A9W6P388_9ACTN</name>
<evidence type="ECO:0000256" key="2">
    <source>
        <dbReference type="SAM" id="Phobius"/>
    </source>
</evidence>
<sequence length="122" mass="13204">MSPKREKPDREGPSERPLPPGTTLYTPGASPLRRAIEKRSAVPLLVLHNAPRWVLPVAMVGVFFSGLMLAGVAGALLLGLIAAFFAWLTFLGWPRLQRSERAMRCIVAATLLGLGILQSGLF</sequence>
<keyword evidence="2" id="KW-0812">Transmembrane</keyword>
<feature type="compositionally biased region" description="Basic and acidic residues" evidence="1">
    <location>
        <begin position="1"/>
        <end position="14"/>
    </location>
</feature>
<dbReference type="AlphaFoldDB" id="A0A9W6P388"/>
<gene>
    <name evidence="3" type="ORF">Nans01_06970</name>
</gene>
<dbReference type="InterPro" id="IPR046549">
    <property type="entry name" value="DUF6703"/>
</dbReference>
<feature type="transmembrane region" description="Helical" evidence="2">
    <location>
        <begin position="57"/>
        <end position="90"/>
    </location>
</feature>
<evidence type="ECO:0000313" key="4">
    <source>
        <dbReference type="Proteomes" id="UP001165092"/>
    </source>
</evidence>
<protein>
    <submittedName>
        <fullName evidence="3">Uncharacterized protein</fullName>
    </submittedName>
</protein>
<proteinExistence type="predicted"/>
<organism evidence="3 4">
    <name type="scientific">Nocardiopsis ansamitocini</name>
    <dbReference type="NCBI Taxonomy" id="1670832"/>
    <lineage>
        <taxon>Bacteria</taxon>
        <taxon>Bacillati</taxon>
        <taxon>Actinomycetota</taxon>
        <taxon>Actinomycetes</taxon>
        <taxon>Streptosporangiales</taxon>
        <taxon>Nocardiopsidaceae</taxon>
        <taxon>Nocardiopsis</taxon>
    </lineage>
</organism>